<dbReference type="OrthoDB" id="5881184at2"/>
<dbReference type="RefSeq" id="WP_093688556.1">
    <property type="nucleotide sequence ID" value="NZ_FNBU01000005.1"/>
</dbReference>
<accession>A0A1G7JID6</accession>
<sequence length="235" mass="25740">MRLGARLAGIAKLVPTGTRLADIGTDHAMLPVCLVREGVISYAVAGEVHEGPFKTAKAAVARLGLENFITVRFGNGLEVLRPYEVETVVIAGMGGATIIDILSQRPEVTQTLKLLLLQPMVGAAAVRRWLKANGWCLRAEDLVEEEGRLYEIIAAVQGSSPDYEDILYDIGPLLWEGRHRLLKQHVDHLSEQITATLTAMAESLQAKKSVKYRELTRKLAQLEAKRKCLSSVTSS</sequence>
<keyword evidence="3" id="KW-1185">Reference proteome</keyword>
<protein>
    <submittedName>
        <fullName evidence="2">tRNA (Adenine22-N1)-methyltransferase</fullName>
    </submittedName>
</protein>
<evidence type="ECO:0000313" key="3">
    <source>
        <dbReference type="Proteomes" id="UP000243333"/>
    </source>
</evidence>
<keyword evidence="2" id="KW-0489">Methyltransferase</keyword>
<dbReference type="InterPro" id="IPR029063">
    <property type="entry name" value="SAM-dependent_MTases_sf"/>
</dbReference>
<keyword evidence="2" id="KW-0808">Transferase</keyword>
<dbReference type="InterPro" id="IPR006901">
    <property type="entry name" value="TrmK"/>
</dbReference>
<evidence type="ECO:0000313" key="2">
    <source>
        <dbReference type="EMBL" id="SDF24690.1"/>
    </source>
</evidence>
<dbReference type="PANTHER" id="PTHR38451">
    <property type="entry name" value="TRNA (ADENINE(22)-N(1))-METHYLTRANSFERASE"/>
    <property type="match status" value="1"/>
</dbReference>
<dbReference type="GO" id="GO:0032259">
    <property type="term" value="P:methylation"/>
    <property type="evidence" value="ECO:0007669"/>
    <property type="project" value="UniProtKB-KW"/>
</dbReference>
<dbReference type="STRING" id="1123285.SAMN05660235_00929"/>
<proteinExistence type="predicted"/>
<dbReference type="AlphaFoldDB" id="A0A1G7JID6"/>
<dbReference type="GO" id="GO:0160105">
    <property type="term" value="F:tRNA (adenine(22)-N1)-methyltransferase activity"/>
    <property type="evidence" value="ECO:0007669"/>
    <property type="project" value="InterPro"/>
</dbReference>
<reference evidence="3" key="1">
    <citation type="submission" date="2016-10" db="EMBL/GenBank/DDBJ databases">
        <authorList>
            <person name="Varghese N."/>
            <person name="Submissions S."/>
        </authorList>
    </citation>
    <scope>NUCLEOTIDE SEQUENCE [LARGE SCALE GENOMIC DNA]</scope>
    <source>
        <strain evidence="3">DSM 23256</strain>
    </source>
</reference>
<dbReference type="EMBL" id="FNBU01000005">
    <property type="protein sequence ID" value="SDF24690.1"/>
    <property type="molecule type" value="Genomic_DNA"/>
</dbReference>
<dbReference type="PANTHER" id="PTHR38451:SF1">
    <property type="entry name" value="TRNA (ADENINE(22)-N(1))-METHYLTRANSFERASE"/>
    <property type="match status" value="1"/>
</dbReference>
<dbReference type="Proteomes" id="UP000243333">
    <property type="component" value="Unassembled WGS sequence"/>
</dbReference>
<name>A0A1G7JID6_9FIRM</name>
<gene>
    <name evidence="2" type="ORF">SAMN05660235_00929</name>
</gene>
<feature type="coiled-coil region" evidence="1">
    <location>
        <begin position="205"/>
        <end position="232"/>
    </location>
</feature>
<evidence type="ECO:0000256" key="1">
    <source>
        <dbReference type="SAM" id="Coils"/>
    </source>
</evidence>
<keyword evidence="1" id="KW-0175">Coiled coil</keyword>
<dbReference type="Gene3D" id="3.40.50.150">
    <property type="entry name" value="Vaccinia Virus protein VP39"/>
    <property type="match status" value="1"/>
</dbReference>
<dbReference type="Pfam" id="PF12847">
    <property type="entry name" value="Methyltransf_18"/>
    <property type="match status" value="1"/>
</dbReference>
<dbReference type="PIRSF" id="PIRSF018637">
    <property type="entry name" value="TrmK"/>
    <property type="match status" value="1"/>
</dbReference>
<organism evidence="2 3">
    <name type="scientific">Sporolituus thermophilus DSM 23256</name>
    <dbReference type="NCBI Taxonomy" id="1123285"/>
    <lineage>
        <taxon>Bacteria</taxon>
        <taxon>Bacillati</taxon>
        <taxon>Bacillota</taxon>
        <taxon>Negativicutes</taxon>
        <taxon>Selenomonadales</taxon>
        <taxon>Sporomusaceae</taxon>
        <taxon>Sporolituus</taxon>
    </lineage>
</organism>
<dbReference type="SUPFAM" id="SSF53335">
    <property type="entry name" value="S-adenosyl-L-methionine-dependent methyltransferases"/>
    <property type="match status" value="1"/>
</dbReference>